<reference evidence="3 4" key="1">
    <citation type="journal article" date="2017" name="DNA Res.">
        <title>Complete genome sequence and expression profile of the commercial lytic enzyme producer Lysobacter enzymogenes M497-1.</title>
        <authorList>
            <person name="Takami H."/>
            <person name="Toyoda A."/>
            <person name="Uchiyama I."/>
            <person name="Itoh T."/>
            <person name="Takaki Y."/>
            <person name="Arai W."/>
            <person name="Nishi S."/>
            <person name="Kawai M."/>
            <person name="Shinya K."/>
            <person name="Ikeda H."/>
        </authorList>
    </citation>
    <scope>NUCLEOTIDE SEQUENCE [LARGE SCALE GENOMIC DNA]</scope>
    <source>
        <strain evidence="3 4">M497-1</strain>
    </source>
</reference>
<gene>
    <name evidence="3" type="ORF">LEN_4727</name>
</gene>
<protein>
    <submittedName>
        <fullName evidence="3">Uncharacterized protein</fullName>
    </submittedName>
</protein>
<dbReference type="AlphaFoldDB" id="A0AAU9APB2"/>
<evidence type="ECO:0000313" key="3">
    <source>
        <dbReference type="EMBL" id="BAW00215.1"/>
    </source>
</evidence>
<proteinExistence type="predicted"/>
<dbReference type="EMBL" id="AP014940">
    <property type="protein sequence ID" value="BAW00215.1"/>
    <property type="molecule type" value="Genomic_DNA"/>
</dbReference>
<accession>A0AAU9APB2</accession>
<sequence>MQRPLRPSATLWPAVLALAVLSAAAPAASAQAIPQRYDPANVNSQLNDPAFQRRMARAARSTAETLVGRPANATDNRILGQFDQVQSQALQQMQNAFSRMPQDQQVDARALQTLSQTPEGRLVLEQLAAEQRRAPSAYGAQNRGPQSEYDQLFQQAYPDGMQGPAPSVSSRNGYAPRSSVGGALGGALLQDITNAAIQRSIGPRVQVQGNTYYYEDRPRRRP</sequence>
<evidence type="ECO:0000256" key="2">
    <source>
        <dbReference type="SAM" id="SignalP"/>
    </source>
</evidence>
<dbReference type="KEGG" id="lem:LEN_4727"/>
<name>A0AAU9APB2_LYSEN</name>
<feature type="region of interest" description="Disordered" evidence="1">
    <location>
        <begin position="157"/>
        <end position="176"/>
    </location>
</feature>
<keyword evidence="2" id="KW-0732">Signal</keyword>
<dbReference type="Proteomes" id="UP000218824">
    <property type="component" value="Chromosome"/>
</dbReference>
<feature type="signal peptide" evidence="2">
    <location>
        <begin position="1"/>
        <end position="32"/>
    </location>
</feature>
<evidence type="ECO:0000256" key="1">
    <source>
        <dbReference type="SAM" id="MobiDB-lite"/>
    </source>
</evidence>
<organism evidence="3 4">
    <name type="scientific">Lysobacter enzymogenes</name>
    <dbReference type="NCBI Taxonomy" id="69"/>
    <lineage>
        <taxon>Bacteria</taxon>
        <taxon>Pseudomonadati</taxon>
        <taxon>Pseudomonadota</taxon>
        <taxon>Gammaproteobacteria</taxon>
        <taxon>Lysobacterales</taxon>
        <taxon>Lysobacteraceae</taxon>
        <taxon>Lysobacter</taxon>
    </lineage>
</organism>
<evidence type="ECO:0000313" key="4">
    <source>
        <dbReference type="Proteomes" id="UP000218824"/>
    </source>
</evidence>
<dbReference type="RefSeq" id="WP_096382350.1">
    <property type="nucleotide sequence ID" value="NZ_AP014940.1"/>
</dbReference>
<feature type="chain" id="PRO_5043806919" evidence="2">
    <location>
        <begin position="33"/>
        <end position="222"/>
    </location>
</feature>
<dbReference type="GeneID" id="83066502"/>